<dbReference type="InterPro" id="IPR003656">
    <property type="entry name" value="Znf_BED"/>
</dbReference>
<keyword evidence="2 4" id="KW-0863">Zinc-finger</keyword>
<evidence type="ECO:0000256" key="3">
    <source>
        <dbReference type="ARBA" id="ARBA00022833"/>
    </source>
</evidence>
<feature type="region of interest" description="Disordered" evidence="5">
    <location>
        <begin position="400"/>
        <end position="424"/>
    </location>
</feature>
<evidence type="ECO:0000256" key="4">
    <source>
        <dbReference type="PROSITE-ProRule" id="PRU00027"/>
    </source>
</evidence>
<evidence type="ECO:0000313" key="8">
    <source>
        <dbReference type="Proteomes" id="UP000235145"/>
    </source>
</evidence>
<reference evidence="7 8" key="1">
    <citation type="journal article" date="2017" name="Nat. Commun.">
        <title>Genome assembly with in vitro proximity ligation data and whole-genome triplication in lettuce.</title>
        <authorList>
            <person name="Reyes-Chin-Wo S."/>
            <person name="Wang Z."/>
            <person name="Yang X."/>
            <person name="Kozik A."/>
            <person name="Arikit S."/>
            <person name="Song C."/>
            <person name="Xia L."/>
            <person name="Froenicke L."/>
            <person name="Lavelle D.O."/>
            <person name="Truco M.J."/>
            <person name="Xia R."/>
            <person name="Zhu S."/>
            <person name="Xu C."/>
            <person name="Xu H."/>
            <person name="Xu X."/>
            <person name="Cox K."/>
            <person name="Korf I."/>
            <person name="Meyers B.C."/>
            <person name="Michelmore R.W."/>
        </authorList>
    </citation>
    <scope>NUCLEOTIDE SEQUENCE [LARGE SCALE GENOMIC DNA]</scope>
    <source>
        <strain evidence="8">cv. Salinas</strain>
        <tissue evidence="7">Seedlings</tissue>
    </source>
</reference>
<dbReference type="InterPro" id="IPR012337">
    <property type="entry name" value="RNaseH-like_sf"/>
</dbReference>
<evidence type="ECO:0000256" key="1">
    <source>
        <dbReference type="ARBA" id="ARBA00022723"/>
    </source>
</evidence>
<comment type="caution">
    <text evidence="7">The sequence shown here is derived from an EMBL/GenBank/DDBJ whole genome shotgun (WGS) entry which is preliminary data.</text>
</comment>
<evidence type="ECO:0000256" key="5">
    <source>
        <dbReference type="SAM" id="MobiDB-lite"/>
    </source>
</evidence>
<feature type="compositionally biased region" description="Polar residues" evidence="5">
    <location>
        <begin position="39"/>
        <end position="50"/>
    </location>
</feature>
<organism evidence="7 8">
    <name type="scientific">Lactuca sativa</name>
    <name type="common">Garden lettuce</name>
    <dbReference type="NCBI Taxonomy" id="4236"/>
    <lineage>
        <taxon>Eukaryota</taxon>
        <taxon>Viridiplantae</taxon>
        <taxon>Streptophyta</taxon>
        <taxon>Embryophyta</taxon>
        <taxon>Tracheophyta</taxon>
        <taxon>Spermatophyta</taxon>
        <taxon>Magnoliopsida</taxon>
        <taxon>eudicotyledons</taxon>
        <taxon>Gunneridae</taxon>
        <taxon>Pentapetalae</taxon>
        <taxon>asterids</taxon>
        <taxon>campanulids</taxon>
        <taxon>Asterales</taxon>
        <taxon>Asteraceae</taxon>
        <taxon>Cichorioideae</taxon>
        <taxon>Cichorieae</taxon>
        <taxon>Lactucinae</taxon>
        <taxon>Lactuca</taxon>
    </lineage>
</organism>
<feature type="domain" description="BED-type" evidence="6">
    <location>
        <begin position="82"/>
        <end position="137"/>
    </location>
</feature>
<dbReference type="PANTHER" id="PTHR34396:SF25">
    <property type="entry name" value="BOUNDARY ELEMENT ASSOCIATED FACTOR"/>
    <property type="match status" value="1"/>
</dbReference>
<feature type="region of interest" description="Disordered" evidence="5">
    <location>
        <begin position="1"/>
        <end position="56"/>
    </location>
</feature>
<dbReference type="AlphaFoldDB" id="A0A9R1XLP1"/>
<dbReference type="Proteomes" id="UP000235145">
    <property type="component" value="Unassembled WGS sequence"/>
</dbReference>
<name>A0A9R1XLP1_LACSA</name>
<dbReference type="InterPro" id="IPR036236">
    <property type="entry name" value="Znf_C2H2_sf"/>
</dbReference>
<dbReference type="GO" id="GO:0006357">
    <property type="term" value="P:regulation of transcription by RNA polymerase II"/>
    <property type="evidence" value="ECO:0000318"/>
    <property type="project" value="GO_Central"/>
</dbReference>
<dbReference type="SUPFAM" id="SSF57667">
    <property type="entry name" value="beta-beta-alpha zinc fingers"/>
    <property type="match status" value="1"/>
</dbReference>
<evidence type="ECO:0000259" key="6">
    <source>
        <dbReference type="PROSITE" id="PS50808"/>
    </source>
</evidence>
<dbReference type="PANTHER" id="PTHR34396">
    <property type="entry name" value="OS03G0264950 PROTEIN-RELATED"/>
    <property type="match status" value="1"/>
</dbReference>
<dbReference type="GO" id="GO:0003677">
    <property type="term" value="F:DNA binding"/>
    <property type="evidence" value="ECO:0007669"/>
    <property type="project" value="InterPro"/>
</dbReference>
<dbReference type="GO" id="GO:0005634">
    <property type="term" value="C:nucleus"/>
    <property type="evidence" value="ECO:0000318"/>
    <property type="project" value="GO_Central"/>
</dbReference>
<keyword evidence="1" id="KW-0479">Metal-binding</keyword>
<evidence type="ECO:0000256" key="2">
    <source>
        <dbReference type="ARBA" id="ARBA00022771"/>
    </source>
</evidence>
<keyword evidence="3" id="KW-0862">Zinc</keyword>
<dbReference type="SUPFAM" id="SSF53098">
    <property type="entry name" value="Ribonuclease H-like"/>
    <property type="match status" value="1"/>
</dbReference>
<feature type="compositionally biased region" description="Polar residues" evidence="5">
    <location>
        <begin position="8"/>
        <end position="30"/>
    </location>
</feature>
<protein>
    <recommendedName>
        <fullName evidence="6">BED-type domain-containing protein</fullName>
    </recommendedName>
</protein>
<accession>A0A9R1XLP1</accession>
<dbReference type="Pfam" id="PF02892">
    <property type="entry name" value="zf-BED"/>
    <property type="match status" value="1"/>
</dbReference>
<dbReference type="PROSITE" id="PS50808">
    <property type="entry name" value="ZF_BED"/>
    <property type="match status" value="1"/>
</dbReference>
<dbReference type="GO" id="GO:0008270">
    <property type="term" value="F:zinc ion binding"/>
    <property type="evidence" value="ECO:0007669"/>
    <property type="project" value="UniProtKB-KW"/>
</dbReference>
<gene>
    <name evidence="7" type="ORF">LSAT_V11C400175490</name>
</gene>
<keyword evidence="8" id="KW-1185">Reference proteome</keyword>
<dbReference type="InterPro" id="IPR053031">
    <property type="entry name" value="Cuticle_assoc_protein"/>
</dbReference>
<evidence type="ECO:0000313" key="7">
    <source>
        <dbReference type="EMBL" id="KAJ0212102.1"/>
    </source>
</evidence>
<dbReference type="SMART" id="SM00614">
    <property type="entry name" value="ZnF_BED"/>
    <property type="match status" value="1"/>
</dbReference>
<dbReference type="EMBL" id="NBSK02000004">
    <property type="protein sequence ID" value="KAJ0212102.1"/>
    <property type="molecule type" value="Genomic_DNA"/>
</dbReference>
<sequence>MELEENNVQEVLASSQNPKPNDTQDQQRAQPNVEAAGTTDGQVVGATNGQGAAATDKQVVEATDAEAARTRDESGAENTNKRLTSEVWRHFKKQRVDGADKVVCNYCKKKLSGVSKNGTTHLHEHYKKCMSKKNQDIRQSILNPRQEKKDGPVSLAAHTFDQIVSREELAKMIILHEYPLNMVQHVGFRSFVNSVNPLFKPVCRTTITSDIKGIFERENTKLKKLLNSNQGRVPVTTDMWTASNQKRGYMVVTAHYIDESWNLCNKILRFMYVPAPHNAKTLAKELMGCLVSWSIDCKLSTLTLDNCSVNFSMMDKIKENVAPGSWRKEVDPEEGKPSRHNCVLPAVPMSRRISGATAAAVGSQFPIRSAATSRLLLPDMLYAGMICICDSCRVRLLGPKGRSDTPDMSDSTSSARGKEPARQQHVTHTLSGFRIYELHWDLYSDILIG</sequence>
<proteinExistence type="predicted"/>